<dbReference type="RefSeq" id="WP_142233558.1">
    <property type="nucleotide sequence ID" value="NZ_CP022310.1"/>
</dbReference>
<gene>
    <name evidence="3" type="ORF">CD934_29060</name>
</gene>
<feature type="chain" id="PRO_5022243058" evidence="2">
    <location>
        <begin position="27"/>
        <end position="186"/>
    </location>
</feature>
<dbReference type="KEGG" id="sast:CD934_29060"/>
<feature type="signal peptide" evidence="2">
    <location>
        <begin position="1"/>
        <end position="26"/>
    </location>
</feature>
<proteinExistence type="predicted"/>
<keyword evidence="4" id="KW-1185">Reference proteome</keyword>
<name>A0A514JZP7_9ACTN</name>
<keyword evidence="2" id="KW-0732">Signal</keyword>
<evidence type="ECO:0000256" key="2">
    <source>
        <dbReference type="SAM" id="SignalP"/>
    </source>
</evidence>
<dbReference type="Proteomes" id="UP000316215">
    <property type="component" value="Chromosome"/>
</dbReference>
<feature type="region of interest" description="Disordered" evidence="1">
    <location>
        <begin position="44"/>
        <end position="159"/>
    </location>
</feature>
<evidence type="ECO:0000256" key="1">
    <source>
        <dbReference type="SAM" id="MobiDB-lite"/>
    </source>
</evidence>
<feature type="compositionally biased region" description="Basic and acidic residues" evidence="1">
    <location>
        <begin position="47"/>
        <end position="56"/>
    </location>
</feature>
<protein>
    <submittedName>
        <fullName evidence="3">Excalibur calcium-binding protein</fullName>
    </submittedName>
</protein>
<organism evidence="3 4">
    <name type="scientific">Streptomyces calvus</name>
    <dbReference type="NCBI Taxonomy" id="67282"/>
    <lineage>
        <taxon>Bacteria</taxon>
        <taxon>Bacillati</taxon>
        <taxon>Actinomycetota</taxon>
        <taxon>Actinomycetes</taxon>
        <taxon>Kitasatosporales</taxon>
        <taxon>Streptomycetaceae</taxon>
        <taxon>Streptomyces</taxon>
    </lineage>
</organism>
<reference evidence="3 4" key="1">
    <citation type="submission" date="2017-07" db="EMBL/GenBank/DDBJ databases">
        <title>The Complete Genome of Streptomyces asterosporus-ZSY.</title>
        <authorList>
            <person name="Zhang S."/>
        </authorList>
    </citation>
    <scope>NUCLEOTIDE SEQUENCE [LARGE SCALE GENOMIC DNA]</scope>
    <source>
        <strain evidence="3 4">DSM 41452</strain>
    </source>
</reference>
<feature type="compositionally biased region" description="Low complexity" evidence="1">
    <location>
        <begin position="87"/>
        <end position="144"/>
    </location>
</feature>
<dbReference type="EMBL" id="CP022310">
    <property type="protein sequence ID" value="QDI72292.1"/>
    <property type="molecule type" value="Genomic_DNA"/>
</dbReference>
<sequence>MRRRTGAIGTLIAFAAIAPLAGTAHAQDLDCSDFTYQEDAQNFFNTDRSDPHRLDEDSGPDDGVACEALPRRGLTSSTFRPAPDTPRPTQSPSAPTRSATPTATATATATPTRTATRTAVPTRTAPRTTAPATPTAPASVTPTRGVRGGLGGAADSGTSGWDVGIGATFVTGAVLAVGHVVRRRRS</sequence>
<accession>A0A514JZP7</accession>
<evidence type="ECO:0000313" key="4">
    <source>
        <dbReference type="Proteomes" id="UP000316215"/>
    </source>
</evidence>
<evidence type="ECO:0000313" key="3">
    <source>
        <dbReference type="EMBL" id="QDI72292.1"/>
    </source>
</evidence>
<dbReference type="AlphaFoldDB" id="A0A514JZP7"/>